<dbReference type="InterPro" id="IPR017871">
    <property type="entry name" value="ABC_transporter-like_CS"/>
</dbReference>
<dbReference type="SUPFAM" id="SSF52540">
    <property type="entry name" value="P-loop containing nucleoside triphosphate hydrolases"/>
    <property type="match status" value="1"/>
</dbReference>
<protein>
    <submittedName>
        <fullName evidence="7">ABC transporter ATP-binding protein</fullName>
    </submittedName>
</protein>
<dbReference type="GO" id="GO:0005524">
    <property type="term" value="F:ATP binding"/>
    <property type="evidence" value="ECO:0007669"/>
    <property type="project" value="UniProtKB-KW"/>
</dbReference>
<proteinExistence type="inferred from homology"/>
<keyword evidence="2" id="KW-0813">Transport</keyword>
<dbReference type="PANTHER" id="PTHR42711:SF5">
    <property type="entry name" value="ABC TRANSPORTER ATP-BINDING PROTEIN NATA"/>
    <property type="match status" value="1"/>
</dbReference>
<comment type="similarity">
    <text evidence="1">Belongs to the ABC transporter superfamily.</text>
</comment>
<evidence type="ECO:0000259" key="6">
    <source>
        <dbReference type="PROSITE" id="PS50893"/>
    </source>
</evidence>
<name>A0ABX2TC06_9PROT</name>
<evidence type="ECO:0000256" key="3">
    <source>
        <dbReference type="ARBA" id="ARBA00022458"/>
    </source>
</evidence>
<dbReference type="RefSeq" id="WP_180283355.1">
    <property type="nucleotide sequence ID" value="NZ_JABFDB010000012.1"/>
</dbReference>
<accession>A0ABX2TC06</accession>
<gene>
    <name evidence="7" type="ORF">HND93_17860</name>
</gene>
<dbReference type="PANTHER" id="PTHR42711">
    <property type="entry name" value="ABC TRANSPORTER ATP-BINDING PROTEIN"/>
    <property type="match status" value="1"/>
</dbReference>
<dbReference type="Pfam" id="PF00005">
    <property type="entry name" value="ABC_tran"/>
    <property type="match status" value="1"/>
</dbReference>
<evidence type="ECO:0000256" key="2">
    <source>
        <dbReference type="ARBA" id="ARBA00022448"/>
    </source>
</evidence>
<organism evidence="7 8">
    <name type="scientific">Azospirillum oleiclasticum</name>
    <dbReference type="NCBI Taxonomy" id="2735135"/>
    <lineage>
        <taxon>Bacteria</taxon>
        <taxon>Pseudomonadati</taxon>
        <taxon>Pseudomonadota</taxon>
        <taxon>Alphaproteobacteria</taxon>
        <taxon>Rhodospirillales</taxon>
        <taxon>Azospirillaceae</taxon>
        <taxon>Azospirillum</taxon>
    </lineage>
</organism>
<keyword evidence="3" id="KW-0536">Nodulation</keyword>
<dbReference type="PROSITE" id="PS50893">
    <property type="entry name" value="ABC_TRANSPORTER_2"/>
    <property type="match status" value="1"/>
</dbReference>
<evidence type="ECO:0000256" key="1">
    <source>
        <dbReference type="ARBA" id="ARBA00005417"/>
    </source>
</evidence>
<sequence>MAHAVPVSPIRLPASAVEVRGLTKTYAGTGKAGPKLALKGIDLTIPRGSLFALLGPNGAGKSTLINILAGLVNKSAGSVAIWGTDIDEHPRQARASIGVVPQELNMDPFFTPREILELQAGLYGVPKRERRTDELLAAVGLSDKADAHARSLSGGMKRRLMVAKAMVHSPPVLVLDEPTAGVDVELRHLLWEHVRMLNRAGSTVLLTTHYLQEAEELCDTIAIINHGAVVACEAKSSLLRRVDAKAVIMLVDRDLDAVPATLAGFTADLPEPRRLVVRYQPSRQRIDAVLAAVAAAGLSIVDLTTEQSDLEDIFLQLTGGAHAAASGTGAAA</sequence>
<evidence type="ECO:0000313" key="8">
    <source>
        <dbReference type="Proteomes" id="UP000584642"/>
    </source>
</evidence>
<dbReference type="InterPro" id="IPR003593">
    <property type="entry name" value="AAA+_ATPase"/>
</dbReference>
<dbReference type="InterPro" id="IPR003439">
    <property type="entry name" value="ABC_transporter-like_ATP-bd"/>
</dbReference>
<dbReference type="InterPro" id="IPR050763">
    <property type="entry name" value="ABC_transporter_ATP-binding"/>
</dbReference>
<evidence type="ECO:0000256" key="5">
    <source>
        <dbReference type="ARBA" id="ARBA00022840"/>
    </source>
</evidence>
<dbReference type="Gene3D" id="3.40.50.300">
    <property type="entry name" value="P-loop containing nucleotide triphosphate hydrolases"/>
    <property type="match status" value="1"/>
</dbReference>
<feature type="domain" description="ABC transporter" evidence="6">
    <location>
        <begin position="17"/>
        <end position="251"/>
    </location>
</feature>
<keyword evidence="5 7" id="KW-0067">ATP-binding</keyword>
<comment type="caution">
    <text evidence="7">The sequence shown here is derived from an EMBL/GenBank/DDBJ whole genome shotgun (WGS) entry which is preliminary data.</text>
</comment>
<evidence type="ECO:0000256" key="4">
    <source>
        <dbReference type="ARBA" id="ARBA00022741"/>
    </source>
</evidence>
<evidence type="ECO:0000313" key="7">
    <source>
        <dbReference type="EMBL" id="NYZ21582.1"/>
    </source>
</evidence>
<dbReference type="SMART" id="SM00382">
    <property type="entry name" value="AAA"/>
    <property type="match status" value="1"/>
</dbReference>
<keyword evidence="4" id="KW-0547">Nucleotide-binding</keyword>
<dbReference type="PROSITE" id="PS00211">
    <property type="entry name" value="ABC_TRANSPORTER_1"/>
    <property type="match status" value="1"/>
</dbReference>
<keyword evidence="8" id="KW-1185">Reference proteome</keyword>
<dbReference type="Proteomes" id="UP000584642">
    <property type="component" value="Unassembled WGS sequence"/>
</dbReference>
<reference evidence="7 8" key="1">
    <citation type="submission" date="2020-05" db="EMBL/GenBank/DDBJ databases">
        <title>Azospirillum oleiclasticum sp. nov, a nitrogen-fixing and heavy crude oil-emulsifying bacterium isolated from the crude oil of Yumen Oilfield.</title>
        <authorList>
            <person name="Wu D."/>
            <person name="Cai M."/>
            <person name="Zhang X."/>
        </authorList>
    </citation>
    <scope>NUCLEOTIDE SEQUENCE [LARGE SCALE GENOMIC DNA]</scope>
    <source>
        <strain evidence="7 8">ROY-1-1-2</strain>
    </source>
</reference>
<dbReference type="InterPro" id="IPR027417">
    <property type="entry name" value="P-loop_NTPase"/>
</dbReference>
<dbReference type="EMBL" id="JABFDB010000012">
    <property type="protein sequence ID" value="NYZ21582.1"/>
    <property type="molecule type" value="Genomic_DNA"/>
</dbReference>